<comment type="caution">
    <text evidence="2">The sequence shown here is derived from an EMBL/GenBank/DDBJ whole genome shotgun (WGS) entry which is preliminary data.</text>
</comment>
<name>A0AAV1M5A7_9NEOP</name>
<dbReference type="PROSITE" id="PS50994">
    <property type="entry name" value="INTEGRASE"/>
    <property type="match status" value="1"/>
</dbReference>
<dbReference type="InterPro" id="IPR001584">
    <property type="entry name" value="Integrase_cat-core"/>
</dbReference>
<dbReference type="InterPro" id="IPR036397">
    <property type="entry name" value="RNaseH_sf"/>
</dbReference>
<dbReference type="AlphaFoldDB" id="A0AAV1M5A7"/>
<dbReference type="PANTHER" id="PTHR37984">
    <property type="entry name" value="PROTEIN CBG26694"/>
    <property type="match status" value="1"/>
</dbReference>
<keyword evidence="3" id="KW-1185">Reference proteome</keyword>
<accession>A0AAV1M5A7</accession>
<protein>
    <recommendedName>
        <fullName evidence="1">Integrase catalytic domain-containing protein</fullName>
    </recommendedName>
</protein>
<dbReference type="GO" id="GO:0015074">
    <property type="term" value="P:DNA integration"/>
    <property type="evidence" value="ECO:0007669"/>
    <property type="project" value="InterPro"/>
</dbReference>
<evidence type="ECO:0000313" key="2">
    <source>
        <dbReference type="EMBL" id="CAK1601577.1"/>
    </source>
</evidence>
<reference evidence="2 3" key="1">
    <citation type="submission" date="2023-11" db="EMBL/GenBank/DDBJ databases">
        <authorList>
            <person name="Hedman E."/>
            <person name="Englund M."/>
            <person name="Stromberg M."/>
            <person name="Nyberg Akerstrom W."/>
            <person name="Nylinder S."/>
            <person name="Jareborg N."/>
            <person name="Kallberg Y."/>
            <person name="Kronander E."/>
        </authorList>
    </citation>
    <scope>NUCLEOTIDE SEQUENCE [LARGE SCALE GENOMIC DNA]</scope>
</reference>
<dbReference type="InterPro" id="IPR012337">
    <property type="entry name" value="RNaseH-like_sf"/>
</dbReference>
<dbReference type="EMBL" id="CAVLGL010000137">
    <property type="protein sequence ID" value="CAK1601577.1"/>
    <property type="molecule type" value="Genomic_DNA"/>
</dbReference>
<dbReference type="PANTHER" id="PTHR37984:SF5">
    <property type="entry name" value="PROTEIN NYNRIN-LIKE"/>
    <property type="match status" value="1"/>
</dbReference>
<dbReference type="GO" id="GO:0003676">
    <property type="term" value="F:nucleic acid binding"/>
    <property type="evidence" value="ECO:0007669"/>
    <property type="project" value="InterPro"/>
</dbReference>
<gene>
    <name evidence="2" type="ORF">PARMNEM_LOCUS20189</name>
</gene>
<evidence type="ECO:0000313" key="3">
    <source>
        <dbReference type="Proteomes" id="UP001314205"/>
    </source>
</evidence>
<organism evidence="2 3">
    <name type="scientific">Parnassius mnemosyne</name>
    <name type="common">clouded apollo</name>
    <dbReference type="NCBI Taxonomy" id="213953"/>
    <lineage>
        <taxon>Eukaryota</taxon>
        <taxon>Metazoa</taxon>
        <taxon>Ecdysozoa</taxon>
        <taxon>Arthropoda</taxon>
        <taxon>Hexapoda</taxon>
        <taxon>Insecta</taxon>
        <taxon>Pterygota</taxon>
        <taxon>Neoptera</taxon>
        <taxon>Endopterygota</taxon>
        <taxon>Lepidoptera</taxon>
        <taxon>Glossata</taxon>
        <taxon>Ditrysia</taxon>
        <taxon>Papilionoidea</taxon>
        <taxon>Papilionidae</taxon>
        <taxon>Parnassiinae</taxon>
        <taxon>Parnassini</taxon>
        <taxon>Parnassius</taxon>
        <taxon>Driopa</taxon>
    </lineage>
</organism>
<dbReference type="Proteomes" id="UP001314205">
    <property type="component" value="Unassembled WGS sequence"/>
</dbReference>
<dbReference type="Gene3D" id="3.30.420.10">
    <property type="entry name" value="Ribonuclease H-like superfamily/Ribonuclease H"/>
    <property type="match status" value="1"/>
</dbReference>
<sequence>MKALAKSYVWWKNIDIDIEKIVKQCKLCCLMQKNPVKVPVHSWEHRKEPWSRIHTDYAGPFMNQYFLIVVHAYTKWLEVIPTTSITSLSTINILKKLYTTFGLPITQVSDNGRQFRSDKMLRFLKGNEIQVKFNAPFHPSTNGQAERYVQTFKNKLKAMANEEGLL</sequence>
<evidence type="ECO:0000259" key="1">
    <source>
        <dbReference type="PROSITE" id="PS50994"/>
    </source>
</evidence>
<feature type="domain" description="Integrase catalytic" evidence="1">
    <location>
        <begin position="45"/>
        <end position="166"/>
    </location>
</feature>
<dbReference type="InterPro" id="IPR050951">
    <property type="entry name" value="Retrovirus_Pol_polyprotein"/>
</dbReference>
<dbReference type="SUPFAM" id="SSF53098">
    <property type="entry name" value="Ribonuclease H-like"/>
    <property type="match status" value="1"/>
</dbReference>
<dbReference type="Pfam" id="PF00665">
    <property type="entry name" value="rve"/>
    <property type="match status" value="1"/>
</dbReference>
<proteinExistence type="predicted"/>